<comment type="caution">
    <text evidence="2">The sequence shown here is derived from an EMBL/GenBank/DDBJ whole genome shotgun (WGS) entry which is preliminary data.</text>
</comment>
<organism evidence="2 3">
    <name type="scientific">Methylobrevis albus</name>
    <dbReference type="NCBI Taxonomy" id="2793297"/>
    <lineage>
        <taxon>Bacteria</taxon>
        <taxon>Pseudomonadati</taxon>
        <taxon>Pseudomonadota</taxon>
        <taxon>Alphaproteobacteria</taxon>
        <taxon>Hyphomicrobiales</taxon>
        <taxon>Pleomorphomonadaceae</taxon>
        <taxon>Methylobrevis</taxon>
    </lineage>
</organism>
<evidence type="ECO:0000259" key="1">
    <source>
        <dbReference type="PROSITE" id="PS51725"/>
    </source>
</evidence>
<dbReference type="PANTHER" id="PTHR33336:SF3">
    <property type="entry name" value="ABM DOMAIN-CONTAINING PROTEIN"/>
    <property type="match status" value="1"/>
</dbReference>
<dbReference type="AlphaFoldDB" id="A0A931N1B2"/>
<dbReference type="SUPFAM" id="SSF54909">
    <property type="entry name" value="Dimeric alpha+beta barrel"/>
    <property type="match status" value="1"/>
</dbReference>
<dbReference type="Proteomes" id="UP000631694">
    <property type="component" value="Unassembled WGS sequence"/>
</dbReference>
<dbReference type="Gene3D" id="3.30.70.100">
    <property type="match status" value="1"/>
</dbReference>
<protein>
    <submittedName>
        <fullName evidence="2">Antibiotic biosynthesis monooxygenase</fullName>
    </submittedName>
</protein>
<gene>
    <name evidence="2" type="ORF">I5731_17660</name>
</gene>
<feature type="domain" description="ABM" evidence="1">
    <location>
        <begin position="6"/>
        <end position="95"/>
    </location>
</feature>
<dbReference type="Pfam" id="PF03992">
    <property type="entry name" value="ABM"/>
    <property type="match status" value="1"/>
</dbReference>
<evidence type="ECO:0000313" key="2">
    <source>
        <dbReference type="EMBL" id="MBH0239651.1"/>
    </source>
</evidence>
<accession>A0A931N1B2</accession>
<sequence>MSDAPLTVIAIATAKPGMEAALLAAQEVLVAETLTEDGCLRYELHQSLDDGRVRIFVESWASEAAWQAHMEGDAIRRFRASGAGDLVADLALHRLVQVAG</sequence>
<dbReference type="RefSeq" id="WP_197312738.1">
    <property type="nucleotide sequence ID" value="NZ_JADZLT010000056.1"/>
</dbReference>
<dbReference type="EMBL" id="JADZLT010000056">
    <property type="protein sequence ID" value="MBH0239651.1"/>
    <property type="molecule type" value="Genomic_DNA"/>
</dbReference>
<dbReference type="GO" id="GO:0004497">
    <property type="term" value="F:monooxygenase activity"/>
    <property type="evidence" value="ECO:0007669"/>
    <property type="project" value="UniProtKB-KW"/>
</dbReference>
<evidence type="ECO:0000313" key="3">
    <source>
        <dbReference type="Proteomes" id="UP000631694"/>
    </source>
</evidence>
<keyword evidence="2" id="KW-0503">Monooxygenase</keyword>
<name>A0A931N1B2_9HYPH</name>
<dbReference type="GO" id="GO:0005829">
    <property type="term" value="C:cytosol"/>
    <property type="evidence" value="ECO:0007669"/>
    <property type="project" value="TreeGrafter"/>
</dbReference>
<dbReference type="PROSITE" id="PS51725">
    <property type="entry name" value="ABM"/>
    <property type="match status" value="1"/>
</dbReference>
<reference evidence="2" key="1">
    <citation type="submission" date="2020-12" db="EMBL/GenBank/DDBJ databases">
        <title>Methylobrevis albus sp. nov., isolated from fresh water lack sediment.</title>
        <authorList>
            <person name="Zou Q."/>
        </authorList>
    </citation>
    <scope>NUCLEOTIDE SEQUENCE</scope>
    <source>
        <strain evidence="2">L22</strain>
    </source>
</reference>
<keyword evidence="3" id="KW-1185">Reference proteome</keyword>
<dbReference type="PANTHER" id="PTHR33336">
    <property type="entry name" value="QUINOL MONOOXYGENASE YGIN-RELATED"/>
    <property type="match status" value="1"/>
</dbReference>
<proteinExistence type="predicted"/>
<dbReference type="InterPro" id="IPR011008">
    <property type="entry name" value="Dimeric_a/b-barrel"/>
</dbReference>
<dbReference type="InterPro" id="IPR050744">
    <property type="entry name" value="AI-2_Isomerase_LsrG"/>
</dbReference>
<dbReference type="InterPro" id="IPR007138">
    <property type="entry name" value="ABM_dom"/>
</dbReference>
<keyword evidence="2" id="KW-0560">Oxidoreductase</keyword>